<reference evidence="1" key="1">
    <citation type="submission" date="2022-06" db="EMBL/GenBank/DDBJ databases">
        <title>Genome sequence of Phormidium yuhuli AB48 isolated from an industrial photobioreactor environment.</title>
        <authorList>
            <person name="Qiu Y."/>
            <person name="Noonan A.J.C."/>
            <person name="Dofher K."/>
            <person name="Koch M."/>
            <person name="Kieft B."/>
            <person name="Lin X."/>
            <person name="Ziels R.M."/>
            <person name="Hallam S.J."/>
        </authorList>
    </citation>
    <scope>NUCLEOTIDE SEQUENCE</scope>
    <source>
        <strain evidence="1">AB48</strain>
    </source>
</reference>
<dbReference type="RefSeq" id="WP_252662676.1">
    <property type="nucleotide sequence ID" value="NZ_CP098611.1"/>
</dbReference>
<protein>
    <submittedName>
        <fullName evidence="1">Cytochrome c</fullName>
    </submittedName>
</protein>
<sequence>MTLITRFFLTVLLALLVVFSTGDWVKGYPRDVSEAQDGKPTATYGDAIALDAQPSPDRDLVIAYRRRYMSALSGHYRSLEEILENEAPFSEHTLTHIEALVSLAELMPDVFPPGTGMMSDDDWGAKPSIWEELDNFSQLIANFQANLEGLKLAAMESQTSVNLTDSFAEVREGCLDCHRLYRVRQP</sequence>
<proteinExistence type="predicted"/>
<keyword evidence="2" id="KW-1185">Reference proteome</keyword>
<dbReference type="Proteomes" id="UP001056708">
    <property type="component" value="Chromosome"/>
</dbReference>
<dbReference type="Gene3D" id="1.20.120.10">
    <property type="entry name" value="Cytochrome c/b562"/>
    <property type="match status" value="1"/>
</dbReference>
<dbReference type="EMBL" id="CP098611">
    <property type="protein sequence ID" value="USR90652.1"/>
    <property type="molecule type" value="Genomic_DNA"/>
</dbReference>
<organism evidence="1 2">
    <name type="scientific">Phormidium yuhuli AB48</name>
    <dbReference type="NCBI Taxonomy" id="2940671"/>
    <lineage>
        <taxon>Bacteria</taxon>
        <taxon>Bacillati</taxon>
        <taxon>Cyanobacteriota</taxon>
        <taxon>Cyanophyceae</taxon>
        <taxon>Oscillatoriophycideae</taxon>
        <taxon>Oscillatoriales</taxon>
        <taxon>Oscillatoriaceae</taxon>
        <taxon>Phormidium</taxon>
        <taxon>Phormidium yuhuli</taxon>
    </lineage>
</organism>
<dbReference type="InterPro" id="IPR002321">
    <property type="entry name" value="Cyt_c_II"/>
</dbReference>
<gene>
    <name evidence="1" type="ORF">NEA10_17765</name>
</gene>
<evidence type="ECO:0000313" key="1">
    <source>
        <dbReference type="EMBL" id="USR90652.1"/>
    </source>
</evidence>
<dbReference type="PROSITE" id="PS51009">
    <property type="entry name" value="CYTCII"/>
    <property type="match status" value="1"/>
</dbReference>
<dbReference type="SUPFAM" id="SSF47175">
    <property type="entry name" value="Cytochromes"/>
    <property type="match status" value="1"/>
</dbReference>
<evidence type="ECO:0000313" key="2">
    <source>
        <dbReference type="Proteomes" id="UP001056708"/>
    </source>
</evidence>
<accession>A0ABY5AP77</accession>
<name>A0ABY5AP77_9CYAN</name>
<dbReference type="InterPro" id="IPR010980">
    <property type="entry name" value="Cyt_c/b562"/>
</dbReference>
<dbReference type="Pfam" id="PF01322">
    <property type="entry name" value="Cytochrom_C_2"/>
    <property type="match status" value="1"/>
</dbReference>